<dbReference type="PANTHER" id="PTHR32100">
    <property type="entry name" value="OMEGA-6 FATTY ACID DESATURASE, CHLOROPLASTIC"/>
    <property type="match status" value="1"/>
</dbReference>
<protein>
    <recommendedName>
        <fullName evidence="2">Fatty acid desaturase domain-containing protein</fullName>
    </recommendedName>
</protein>
<feature type="transmembrane region" description="Helical" evidence="1">
    <location>
        <begin position="217"/>
        <end position="241"/>
    </location>
</feature>
<evidence type="ECO:0000259" key="2">
    <source>
        <dbReference type="Pfam" id="PF00487"/>
    </source>
</evidence>
<feature type="domain" description="Fatty acid desaturase" evidence="2">
    <location>
        <begin position="55"/>
        <end position="314"/>
    </location>
</feature>
<feature type="transmembrane region" description="Helical" evidence="1">
    <location>
        <begin position="57"/>
        <end position="75"/>
    </location>
</feature>
<accession>A0A381UK92</accession>
<keyword evidence="1" id="KW-1133">Transmembrane helix</keyword>
<feature type="transmembrane region" description="Helical" evidence="1">
    <location>
        <begin position="190"/>
        <end position="211"/>
    </location>
</feature>
<dbReference type="GO" id="GO:0016491">
    <property type="term" value="F:oxidoreductase activity"/>
    <property type="evidence" value="ECO:0007669"/>
    <property type="project" value="InterPro"/>
</dbReference>
<keyword evidence="1" id="KW-0812">Transmembrane</keyword>
<dbReference type="Pfam" id="PF00487">
    <property type="entry name" value="FA_desaturase"/>
    <property type="match status" value="1"/>
</dbReference>
<dbReference type="EMBL" id="UINC01006600">
    <property type="protein sequence ID" value="SVA28530.1"/>
    <property type="molecule type" value="Genomic_DNA"/>
</dbReference>
<gene>
    <name evidence="3" type="ORF">METZ01_LOCUS81384</name>
</gene>
<dbReference type="AlphaFoldDB" id="A0A381UK92"/>
<dbReference type="InterPro" id="IPR005804">
    <property type="entry name" value="FA_desaturase_dom"/>
</dbReference>
<feature type="transmembrane region" description="Helical" evidence="1">
    <location>
        <begin position="32"/>
        <end position="51"/>
    </location>
</feature>
<dbReference type="GO" id="GO:0006629">
    <property type="term" value="P:lipid metabolic process"/>
    <property type="evidence" value="ECO:0007669"/>
    <property type="project" value="InterPro"/>
</dbReference>
<proteinExistence type="predicted"/>
<organism evidence="3">
    <name type="scientific">marine metagenome</name>
    <dbReference type="NCBI Taxonomy" id="408172"/>
    <lineage>
        <taxon>unclassified sequences</taxon>
        <taxon>metagenomes</taxon>
        <taxon>ecological metagenomes</taxon>
    </lineage>
</organism>
<sequence>MPQTQEVPALTLKEVIDVVPASCRQRSTARGLYLVGRDLLLYALVLTGLVLSPAWWLTLPLLMLAGLTVAALFVLGHDAAHGVLTDDNRLNSVIGHLLLIPSFHIYEAWVLGHNRIHHGHTVRQGMDFVWHPVTVEQYQALGSLGRLRHRVEWSALGPLPYYLREVWWNKMIRYREPPAKWVAAIRRDRIMLYLALLAAATGAGLLGGLGSGDVPGAAWMITKLLVIPFLLFTFLIGWTVYLHHISPEIRWYTRREWTKVQGQLDGTTILRIPRVMDFFFHWIFIHTPHHVDMRIPCYHLPKAAQAIKEAFPERTIDRKLRIREFVENTRTCKLYDFEAGRWLPYSAADR</sequence>
<evidence type="ECO:0000256" key="1">
    <source>
        <dbReference type="SAM" id="Phobius"/>
    </source>
</evidence>
<name>A0A381UK92_9ZZZZ</name>
<evidence type="ECO:0000313" key="3">
    <source>
        <dbReference type="EMBL" id="SVA28530.1"/>
    </source>
</evidence>
<dbReference type="InterPro" id="IPR012171">
    <property type="entry name" value="Fatty_acid_desaturase"/>
</dbReference>
<reference evidence="3" key="1">
    <citation type="submission" date="2018-05" db="EMBL/GenBank/DDBJ databases">
        <authorList>
            <person name="Lanie J.A."/>
            <person name="Ng W.-L."/>
            <person name="Kazmierczak K.M."/>
            <person name="Andrzejewski T.M."/>
            <person name="Davidsen T.M."/>
            <person name="Wayne K.J."/>
            <person name="Tettelin H."/>
            <person name="Glass J.I."/>
            <person name="Rusch D."/>
            <person name="Podicherti R."/>
            <person name="Tsui H.-C.T."/>
            <person name="Winkler M.E."/>
        </authorList>
    </citation>
    <scope>NUCLEOTIDE SEQUENCE</scope>
</reference>
<keyword evidence="1" id="KW-0472">Membrane</keyword>